<proteinExistence type="predicted"/>
<dbReference type="EMBL" id="CALNXI010000051">
    <property type="protein sequence ID" value="CAH3016956.1"/>
    <property type="molecule type" value="Genomic_DNA"/>
</dbReference>
<feature type="transmembrane region" description="Helical" evidence="1">
    <location>
        <begin position="20"/>
        <end position="38"/>
    </location>
</feature>
<keyword evidence="1" id="KW-0472">Membrane</keyword>
<organism evidence="2 3">
    <name type="scientific">Porites evermanni</name>
    <dbReference type="NCBI Taxonomy" id="104178"/>
    <lineage>
        <taxon>Eukaryota</taxon>
        <taxon>Metazoa</taxon>
        <taxon>Cnidaria</taxon>
        <taxon>Anthozoa</taxon>
        <taxon>Hexacorallia</taxon>
        <taxon>Scleractinia</taxon>
        <taxon>Fungiina</taxon>
        <taxon>Poritidae</taxon>
        <taxon>Porites</taxon>
    </lineage>
</organism>
<keyword evidence="1" id="KW-1133">Transmembrane helix</keyword>
<keyword evidence="1" id="KW-0812">Transmembrane</keyword>
<evidence type="ECO:0000313" key="3">
    <source>
        <dbReference type="Proteomes" id="UP001159427"/>
    </source>
</evidence>
<evidence type="ECO:0000256" key="1">
    <source>
        <dbReference type="SAM" id="Phobius"/>
    </source>
</evidence>
<accession>A0ABN8LPK2</accession>
<keyword evidence="3" id="KW-1185">Reference proteome</keyword>
<comment type="caution">
    <text evidence="2">The sequence shown here is derived from an EMBL/GenBank/DDBJ whole genome shotgun (WGS) entry which is preliminary data.</text>
</comment>
<protein>
    <submittedName>
        <fullName evidence="2">Uncharacterized protein</fullName>
    </submittedName>
</protein>
<name>A0ABN8LPK2_9CNID</name>
<gene>
    <name evidence="2" type="ORF">PEVE_00034009</name>
</gene>
<evidence type="ECO:0000313" key="2">
    <source>
        <dbReference type="EMBL" id="CAH3016956.1"/>
    </source>
</evidence>
<dbReference type="Proteomes" id="UP001159427">
    <property type="component" value="Unassembled WGS sequence"/>
</dbReference>
<reference evidence="2 3" key="1">
    <citation type="submission" date="2022-05" db="EMBL/GenBank/DDBJ databases">
        <authorList>
            <consortium name="Genoscope - CEA"/>
            <person name="William W."/>
        </authorList>
    </citation>
    <scope>NUCLEOTIDE SEQUENCE [LARGE SCALE GENOMIC DNA]</scope>
</reference>
<sequence length="155" mass="17660">MYPQTETVKRFHAKPQWQQILALSTFLGFTLAVWYNLWNRDTRIPLDGIVSSSLVHEQKGDGIYMTLKLKCYYCDSENFGAAWESLIKDFACQDSIYSTCFANQTLPGRQTTEVIDLIKSCRKGCACSDDDGWCLTSDCGQQLKCCWGNAYCEED</sequence>